<protein>
    <submittedName>
        <fullName evidence="6">Protein mak11</fullName>
    </submittedName>
</protein>
<dbReference type="Proteomes" id="UP001479436">
    <property type="component" value="Unassembled WGS sequence"/>
</dbReference>
<organism evidence="6 7">
    <name type="scientific">Basidiobolus ranarum</name>
    <dbReference type="NCBI Taxonomy" id="34480"/>
    <lineage>
        <taxon>Eukaryota</taxon>
        <taxon>Fungi</taxon>
        <taxon>Fungi incertae sedis</taxon>
        <taxon>Zoopagomycota</taxon>
        <taxon>Entomophthoromycotina</taxon>
        <taxon>Basidiobolomycetes</taxon>
        <taxon>Basidiobolales</taxon>
        <taxon>Basidiobolaceae</taxon>
        <taxon>Basidiobolus</taxon>
    </lineage>
</organism>
<keyword evidence="7" id="KW-1185">Reference proteome</keyword>
<evidence type="ECO:0000256" key="4">
    <source>
        <dbReference type="PROSITE-ProRule" id="PRU00221"/>
    </source>
</evidence>
<keyword evidence="2 4" id="KW-0853">WD repeat</keyword>
<dbReference type="PANTHER" id="PTHR44675:SF1">
    <property type="entry name" value="P21-ACTIVATED PROTEIN KINASE-INTERACTING PROTEIN 1"/>
    <property type="match status" value="1"/>
</dbReference>
<dbReference type="InterPro" id="IPR015943">
    <property type="entry name" value="WD40/YVTN_repeat-like_dom_sf"/>
</dbReference>
<dbReference type="InterPro" id="IPR036322">
    <property type="entry name" value="WD40_repeat_dom_sf"/>
</dbReference>
<dbReference type="CDD" id="cd00200">
    <property type="entry name" value="WD40"/>
    <property type="match status" value="1"/>
</dbReference>
<dbReference type="SUPFAM" id="SSF50978">
    <property type="entry name" value="WD40 repeat-like"/>
    <property type="match status" value="1"/>
</dbReference>
<proteinExistence type="predicted"/>
<evidence type="ECO:0000313" key="6">
    <source>
        <dbReference type="EMBL" id="KAK9766846.1"/>
    </source>
</evidence>
<dbReference type="PROSITE" id="PS50294">
    <property type="entry name" value="WD_REPEATS_REGION"/>
    <property type="match status" value="1"/>
</dbReference>
<dbReference type="Pfam" id="PF00400">
    <property type="entry name" value="WD40"/>
    <property type="match status" value="5"/>
</dbReference>
<dbReference type="PROSITE" id="PS50082">
    <property type="entry name" value="WD_REPEATS_2"/>
    <property type="match status" value="2"/>
</dbReference>
<evidence type="ECO:0000256" key="2">
    <source>
        <dbReference type="ARBA" id="ARBA00022574"/>
    </source>
</evidence>
<keyword evidence="1" id="KW-0690">Ribosome biogenesis</keyword>
<dbReference type="EMBL" id="JASJQH010000119">
    <property type="protein sequence ID" value="KAK9766846.1"/>
    <property type="molecule type" value="Genomic_DNA"/>
</dbReference>
<name>A0ABR2WZC5_9FUNG</name>
<feature type="region of interest" description="Disordered" evidence="5">
    <location>
        <begin position="331"/>
        <end position="356"/>
    </location>
</feature>
<dbReference type="PRINTS" id="PR00320">
    <property type="entry name" value="GPROTEINBRPT"/>
</dbReference>
<dbReference type="InterPro" id="IPR051959">
    <property type="entry name" value="PAK1-Kinase_Regulator"/>
</dbReference>
<reference evidence="6 7" key="1">
    <citation type="submission" date="2023-04" db="EMBL/GenBank/DDBJ databases">
        <title>Genome of Basidiobolus ranarum AG-B5.</title>
        <authorList>
            <person name="Stajich J.E."/>
            <person name="Carter-House D."/>
            <person name="Gryganskyi A."/>
        </authorList>
    </citation>
    <scope>NUCLEOTIDE SEQUENCE [LARGE SCALE GENOMIC DNA]</scope>
    <source>
        <strain evidence="6 7">AG-B5</strain>
    </source>
</reference>
<evidence type="ECO:0000313" key="7">
    <source>
        <dbReference type="Proteomes" id="UP001479436"/>
    </source>
</evidence>
<feature type="repeat" description="WD" evidence="4">
    <location>
        <begin position="80"/>
        <end position="120"/>
    </location>
</feature>
<dbReference type="InterPro" id="IPR020472">
    <property type="entry name" value="WD40_PAC1"/>
</dbReference>
<accession>A0ABR2WZC5</accession>
<dbReference type="InterPro" id="IPR019775">
    <property type="entry name" value="WD40_repeat_CS"/>
</dbReference>
<dbReference type="PANTHER" id="PTHR44675">
    <property type="entry name" value="PAK1 INTERACTING PROTEIN 1"/>
    <property type="match status" value="1"/>
</dbReference>
<comment type="caution">
    <text evidence="6">The sequence shown here is derived from an EMBL/GenBank/DDBJ whole genome shotgun (WGS) entry which is preliminary data.</text>
</comment>
<dbReference type="Gene3D" id="2.130.10.10">
    <property type="entry name" value="YVTN repeat-like/Quinoprotein amine dehydrogenase"/>
    <property type="match status" value="2"/>
</dbReference>
<dbReference type="PROSITE" id="PS00678">
    <property type="entry name" value="WD_REPEATS_1"/>
    <property type="match status" value="1"/>
</dbReference>
<feature type="compositionally biased region" description="Acidic residues" evidence="5">
    <location>
        <begin position="341"/>
        <end position="356"/>
    </location>
</feature>
<evidence type="ECO:0000256" key="1">
    <source>
        <dbReference type="ARBA" id="ARBA00022517"/>
    </source>
</evidence>
<dbReference type="InterPro" id="IPR001680">
    <property type="entry name" value="WD40_rpt"/>
</dbReference>
<evidence type="ECO:0000256" key="5">
    <source>
        <dbReference type="SAM" id="MobiDB-lite"/>
    </source>
</evidence>
<sequence>MAQKTTEDFRIVAGSYERILYGIDGYWSGDSVTLQPVFIFPAHIGCIKCVGIGGQFMASGSTDEFIKLYDLRRRKELGHLNQQQGTITSIKFYGKSHMLSGSEDGTVCIWRTKDWECLTTMKGHKGRVNSVSVHPSGRLALSVSSDRTLRIWNLLSGHKGTATKLGREGEVIEWNKDGQQYAILFTREIEIYNASDAEVVQTIEARSKFTSMKYYQHSGEDYLITGSEDRVIRIYSVASGELLASLKGHPNRIKDITIIESLKSPSDEETIPLIISISSDGTIKVWNLSEILKGIKENVEEFSCIGEYNAQVRLTCVDAVLGYKYKAARAKNVVSKKEESNGEEEEEEEEEEDDEE</sequence>
<keyword evidence="3" id="KW-0677">Repeat</keyword>
<feature type="repeat" description="WD" evidence="4">
    <location>
        <begin position="121"/>
        <end position="162"/>
    </location>
</feature>
<dbReference type="SMART" id="SM00320">
    <property type="entry name" value="WD40"/>
    <property type="match status" value="5"/>
</dbReference>
<evidence type="ECO:0000256" key="3">
    <source>
        <dbReference type="ARBA" id="ARBA00022737"/>
    </source>
</evidence>
<gene>
    <name evidence="6" type="primary">MAK11</name>
    <name evidence="6" type="ORF">K7432_003778</name>
</gene>